<keyword evidence="1" id="KW-0175">Coiled coil</keyword>
<protein>
    <submittedName>
        <fullName evidence="2">Uncharacterized protein</fullName>
    </submittedName>
</protein>
<evidence type="ECO:0000256" key="1">
    <source>
        <dbReference type="SAM" id="Coils"/>
    </source>
</evidence>
<proteinExistence type="predicted"/>
<sequence length="109" mass="12756">MWNESSTVGNDLCVYFGSWGTVLKNLQNFLPVLEKGENIYIKDVSGMTTLNLKKAIIGLEDYEEEDIRELLLTANERRNESEKMKLEEKRRKEQLERLEDMGLLLMENI</sequence>
<dbReference type="EMBL" id="BMAW01036997">
    <property type="protein sequence ID" value="GFU46647.1"/>
    <property type="molecule type" value="Genomic_DNA"/>
</dbReference>
<reference evidence="2" key="1">
    <citation type="submission" date="2020-08" db="EMBL/GenBank/DDBJ databases">
        <title>Multicomponent nature underlies the extraordinary mechanical properties of spider dragline silk.</title>
        <authorList>
            <person name="Kono N."/>
            <person name="Nakamura H."/>
            <person name="Mori M."/>
            <person name="Yoshida Y."/>
            <person name="Ohtoshi R."/>
            <person name="Malay A.D."/>
            <person name="Moran D.A.P."/>
            <person name="Tomita M."/>
            <person name="Numata K."/>
            <person name="Arakawa K."/>
        </authorList>
    </citation>
    <scope>NUCLEOTIDE SEQUENCE</scope>
</reference>
<comment type="caution">
    <text evidence="2">The sequence shown here is derived from an EMBL/GenBank/DDBJ whole genome shotgun (WGS) entry which is preliminary data.</text>
</comment>
<name>A0A8X6R0H6_NEPPI</name>
<accession>A0A8X6R0H6</accession>
<evidence type="ECO:0000313" key="2">
    <source>
        <dbReference type="EMBL" id="GFU46647.1"/>
    </source>
</evidence>
<dbReference type="AlphaFoldDB" id="A0A8X6R0H6"/>
<keyword evidence="3" id="KW-1185">Reference proteome</keyword>
<dbReference type="Proteomes" id="UP000887013">
    <property type="component" value="Unassembled WGS sequence"/>
</dbReference>
<evidence type="ECO:0000313" key="3">
    <source>
        <dbReference type="Proteomes" id="UP000887013"/>
    </source>
</evidence>
<feature type="coiled-coil region" evidence="1">
    <location>
        <begin position="72"/>
        <end position="101"/>
    </location>
</feature>
<gene>
    <name evidence="2" type="ORF">NPIL_703771</name>
</gene>
<organism evidence="2 3">
    <name type="scientific">Nephila pilipes</name>
    <name type="common">Giant wood spider</name>
    <name type="synonym">Nephila maculata</name>
    <dbReference type="NCBI Taxonomy" id="299642"/>
    <lineage>
        <taxon>Eukaryota</taxon>
        <taxon>Metazoa</taxon>
        <taxon>Ecdysozoa</taxon>
        <taxon>Arthropoda</taxon>
        <taxon>Chelicerata</taxon>
        <taxon>Arachnida</taxon>
        <taxon>Araneae</taxon>
        <taxon>Araneomorphae</taxon>
        <taxon>Entelegynae</taxon>
        <taxon>Araneoidea</taxon>
        <taxon>Nephilidae</taxon>
        <taxon>Nephila</taxon>
    </lineage>
</organism>